<keyword evidence="4" id="KW-1185">Reference proteome</keyword>
<dbReference type="EMBL" id="CP102173">
    <property type="protein sequence ID" value="UUP14900.1"/>
    <property type="molecule type" value="Genomic_DNA"/>
</dbReference>
<evidence type="ECO:0008006" key="5">
    <source>
        <dbReference type="Google" id="ProtNLM"/>
    </source>
</evidence>
<evidence type="ECO:0000313" key="3">
    <source>
        <dbReference type="EMBL" id="UUP14900.1"/>
    </source>
</evidence>
<dbReference type="RefSeq" id="WP_232398849.1">
    <property type="nucleotide sequence ID" value="NZ_CP102173.1"/>
</dbReference>
<evidence type="ECO:0000256" key="2">
    <source>
        <dbReference type="SAM" id="SignalP"/>
    </source>
</evidence>
<feature type="signal peptide" evidence="2">
    <location>
        <begin position="1"/>
        <end position="27"/>
    </location>
</feature>
<accession>A0ABY5M9U0</accession>
<dbReference type="Proteomes" id="UP001316184">
    <property type="component" value="Chromosome"/>
</dbReference>
<proteinExistence type="predicted"/>
<feature type="region of interest" description="Disordered" evidence="1">
    <location>
        <begin position="24"/>
        <end position="47"/>
    </location>
</feature>
<protein>
    <recommendedName>
        <fullName evidence="5">Lipoprotein</fullName>
    </recommendedName>
</protein>
<gene>
    <name evidence="3" type="ORF">NQV15_06205</name>
</gene>
<sequence>MKTRALATAALSTALLLGVAACGSDDAEPKSAPAKTSATPEAVPTPTGTAAQYAVELASAQRAAEQNPSAEDILFKALGSIEKFAADKGDYPKDLAEAQSAARLPAGSELTAYERSEFGADLAVTTPNGSASLDGDTAKVTKSDPVRVEAKNRADLLDAALKFAKYLEAYISVDKPPTSDEAAQAGFVTYLEAPSADVVKVQFSQVKISGEGDFSFMAYSPDVADGEKVVVYDAKSVAKVSKNLSAEQAAK</sequence>
<evidence type="ECO:0000313" key="4">
    <source>
        <dbReference type="Proteomes" id="UP001316184"/>
    </source>
</evidence>
<organism evidence="3 4">
    <name type="scientific">Aeromicrobium wangtongii</name>
    <dbReference type="NCBI Taxonomy" id="2969247"/>
    <lineage>
        <taxon>Bacteria</taxon>
        <taxon>Bacillati</taxon>
        <taxon>Actinomycetota</taxon>
        <taxon>Actinomycetes</taxon>
        <taxon>Propionibacteriales</taxon>
        <taxon>Nocardioidaceae</taxon>
        <taxon>Aeromicrobium</taxon>
    </lineage>
</organism>
<dbReference type="PROSITE" id="PS51257">
    <property type="entry name" value="PROKAR_LIPOPROTEIN"/>
    <property type="match status" value="1"/>
</dbReference>
<evidence type="ECO:0000256" key="1">
    <source>
        <dbReference type="SAM" id="MobiDB-lite"/>
    </source>
</evidence>
<keyword evidence="2" id="KW-0732">Signal</keyword>
<reference evidence="3 4" key="1">
    <citation type="submission" date="2022-08" db="EMBL/GenBank/DDBJ databases">
        <title>novel species in genus Aeromicrobium.</title>
        <authorList>
            <person name="Ye L."/>
        </authorList>
    </citation>
    <scope>NUCLEOTIDE SEQUENCE [LARGE SCALE GENOMIC DNA]</scope>
    <source>
        <strain evidence="4">zg-Y1379</strain>
    </source>
</reference>
<feature type="chain" id="PRO_5046172113" description="Lipoprotein" evidence="2">
    <location>
        <begin position="28"/>
        <end position="251"/>
    </location>
</feature>
<name>A0ABY5M9U0_9ACTN</name>